<organism evidence="11 12">
    <name type="scientific">Thiobacter aerophilum</name>
    <dbReference type="NCBI Taxonomy" id="3121275"/>
    <lineage>
        <taxon>Bacteria</taxon>
        <taxon>Pseudomonadati</taxon>
        <taxon>Pseudomonadota</taxon>
        <taxon>Betaproteobacteria</taxon>
        <taxon>Burkholderiales</taxon>
        <taxon>Thiobacteraceae</taxon>
        <taxon>Thiobacter</taxon>
    </lineage>
</organism>
<dbReference type="Pfam" id="PF04999">
    <property type="entry name" value="FtsL"/>
    <property type="match status" value="1"/>
</dbReference>
<keyword evidence="8" id="KW-0997">Cell inner membrane</keyword>
<keyword evidence="12" id="KW-1185">Reference proteome</keyword>
<evidence type="ECO:0000256" key="5">
    <source>
        <dbReference type="ARBA" id="ARBA00022989"/>
    </source>
</evidence>
<dbReference type="GO" id="GO:0051301">
    <property type="term" value="P:cell division"/>
    <property type="evidence" value="ECO:0007669"/>
    <property type="project" value="UniProtKB-KW"/>
</dbReference>
<proteinExistence type="inferred from homology"/>
<dbReference type="EMBL" id="JBAJEX010000007">
    <property type="protein sequence ID" value="MEO1767486.1"/>
    <property type="molecule type" value="Genomic_DNA"/>
</dbReference>
<evidence type="ECO:0000256" key="1">
    <source>
        <dbReference type="ARBA" id="ARBA00004401"/>
    </source>
</evidence>
<gene>
    <name evidence="8 11" type="primary">ftsL</name>
    <name evidence="11" type="ORF">V6E02_09710</name>
</gene>
<comment type="function">
    <text evidence="8">Essential cell division protein. May link together the upstream cell division proteins, which are predominantly cytoplasmic, with the downstream cell division proteins, which are predominantly periplasmic.</text>
</comment>
<keyword evidence="5 8" id="KW-1133">Transmembrane helix</keyword>
<evidence type="ECO:0000256" key="2">
    <source>
        <dbReference type="ARBA" id="ARBA00022475"/>
    </source>
</evidence>
<dbReference type="NCBIfam" id="TIGR02209">
    <property type="entry name" value="ftsL_broad"/>
    <property type="match status" value="1"/>
</dbReference>
<accession>A0ABV0EG10</accession>
<evidence type="ECO:0000256" key="10">
    <source>
        <dbReference type="SAM" id="Coils"/>
    </source>
</evidence>
<evidence type="ECO:0000313" key="12">
    <source>
        <dbReference type="Proteomes" id="UP001482231"/>
    </source>
</evidence>
<evidence type="ECO:0000256" key="7">
    <source>
        <dbReference type="ARBA" id="ARBA00023306"/>
    </source>
</evidence>
<comment type="similarity">
    <text evidence="8">Belongs to the FtsL family.</text>
</comment>
<keyword evidence="2 8" id="KW-1003">Cell membrane</keyword>
<keyword evidence="4 8" id="KW-0812">Transmembrane</keyword>
<evidence type="ECO:0000256" key="6">
    <source>
        <dbReference type="ARBA" id="ARBA00023136"/>
    </source>
</evidence>
<evidence type="ECO:0000256" key="9">
    <source>
        <dbReference type="NCBIfam" id="TIGR02209"/>
    </source>
</evidence>
<evidence type="ECO:0000313" key="11">
    <source>
        <dbReference type="EMBL" id="MEO1767486.1"/>
    </source>
</evidence>
<dbReference type="RefSeq" id="WP_347308595.1">
    <property type="nucleotide sequence ID" value="NZ_JBAJEX010000007.1"/>
</dbReference>
<protein>
    <recommendedName>
        <fullName evidence="8 9">Cell division protein FtsL</fullName>
    </recommendedName>
</protein>
<comment type="caution">
    <text evidence="11">The sequence shown here is derived from an EMBL/GenBank/DDBJ whole genome shotgun (WGS) entry which is preliminary data.</text>
</comment>
<dbReference type="PANTHER" id="PTHR37479:SF1">
    <property type="entry name" value="CELL DIVISION PROTEIN FTSL"/>
    <property type="match status" value="1"/>
</dbReference>
<evidence type="ECO:0000256" key="3">
    <source>
        <dbReference type="ARBA" id="ARBA00022618"/>
    </source>
</evidence>
<comment type="subcellular location">
    <subcellularLocation>
        <location evidence="8">Cell inner membrane</location>
        <topology evidence="8">Single-pass type II membrane protein</topology>
    </subcellularLocation>
    <subcellularLocation>
        <location evidence="1">Cell membrane</location>
        <topology evidence="1">Single-pass type II membrane protein</topology>
    </subcellularLocation>
    <text evidence="8">Localizes to the division septum where it forms a ring structure.</text>
</comment>
<evidence type="ECO:0000256" key="8">
    <source>
        <dbReference type="HAMAP-Rule" id="MF_00910"/>
    </source>
</evidence>
<keyword evidence="6 8" id="KW-0472">Membrane</keyword>
<name>A0ABV0EG10_9BURK</name>
<evidence type="ECO:0000256" key="4">
    <source>
        <dbReference type="ARBA" id="ARBA00022692"/>
    </source>
</evidence>
<keyword evidence="3 8" id="KW-0132">Cell division</keyword>
<dbReference type="PANTHER" id="PTHR37479">
    <property type="entry name" value="CELL DIVISION PROTEIN FTSL"/>
    <property type="match status" value="1"/>
</dbReference>
<reference evidence="11 12" key="1">
    <citation type="submission" date="2024-02" db="EMBL/GenBank/DDBJ databases">
        <title>New thermophilic sulfur-oxidizing bacteria from a hot springs of the Uzon caldera (Kamchatka, Russia).</title>
        <authorList>
            <person name="Dukat A.M."/>
            <person name="Elcheninov A.G."/>
            <person name="Frolov E.N."/>
        </authorList>
    </citation>
    <scope>NUCLEOTIDE SEQUENCE [LARGE SCALE GENOMIC DNA]</scope>
    <source>
        <strain evidence="11 12">AK1</strain>
    </source>
</reference>
<keyword evidence="7 8" id="KW-0131">Cell cycle</keyword>
<feature type="coiled-coil region" evidence="10">
    <location>
        <begin position="26"/>
        <end position="53"/>
    </location>
</feature>
<dbReference type="HAMAP" id="MF_00910">
    <property type="entry name" value="FtsL"/>
    <property type="match status" value="1"/>
</dbReference>
<sequence length="92" mass="10367">MTRLNLILLAIVVVCALGVVTSQHKARKLYAELQHAEEVAKQMNTEYGQLQLEQSTWAMHARIEKIASERLQMKVPEPARIHVLVPIAEGQP</sequence>
<dbReference type="InterPro" id="IPR011922">
    <property type="entry name" value="Cell_div_FtsL"/>
</dbReference>
<keyword evidence="10" id="KW-0175">Coiled coil</keyword>
<dbReference type="Proteomes" id="UP001482231">
    <property type="component" value="Unassembled WGS sequence"/>
</dbReference>
<comment type="subunit">
    <text evidence="8">Part of a complex composed of FtsB, FtsL and FtsQ.</text>
</comment>